<protein>
    <submittedName>
        <fullName evidence="2">Uncharacterized protein</fullName>
    </submittedName>
</protein>
<proteinExistence type="predicted"/>
<keyword evidence="1" id="KW-1133">Transmembrane helix</keyword>
<feature type="transmembrane region" description="Helical" evidence="1">
    <location>
        <begin position="37"/>
        <end position="56"/>
    </location>
</feature>
<evidence type="ECO:0000256" key="1">
    <source>
        <dbReference type="SAM" id="Phobius"/>
    </source>
</evidence>
<evidence type="ECO:0000313" key="3">
    <source>
        <dbReference type="Proteomes" id="UP001478862"/>
    </source>
</evidence>
<evidence type="ECO:0000313" key="2">
    <source>
        <dbReference type="EMBL" id="MEQ6355209.1"/>
    </source>
</evidence>
<keyword evidence="1" id="KW-0812">Transmembrane</keyword>
<accession>A0ABV1MTI1</accession>
<keyword evidence="1" id="KW-0472">Membrane</keyword>
<reference evidence="2 3" key="1">
    <citation type="submission" date="2024-06" db="EMBL/GenBank/DDBJ databases">
        <title>Lysinibacillus zambalefons sp. nov., a Novel Firmicute Isolated from the Poon Bato Zambales Hyperalkaline Spring.</title>
        <authorList>
            <person name="Aja J.A."/>
            <person name="Lazaro J.E.H."/>
            <person name="Llorin L.D."/>
            <person name="Lim K.R."/>
            <person name="Teodosio J."/>
            <person name="Dalisay D.S."/>
        </authorList>
    </citation>
    <scope>NUCLEOTIDE SEQUENCE [LARGE SCALE GENOMIC DNA]</scope>
    <source>
        <strain evidence="2 3">M3</strain>
    </source>
</reference>
<sequence length="63" mass="7402">MKEFLVDFIGGTIVVSILGGFYFLQNVAFEPFRLSNFILYFVFCYLVGFWMVRVGVKNKRVKH</sequence>
<organism evidence="2 3">
    <name type="scientific">Lysinibacillus zambalensis</name>
    <dbReference type="NCBI Taxonomy" id="3160866"/>
    <lineage>
        <taxon>Bacteria</taxon>
        <taxon>Bacillati</taxon>
        <taxon>Bacillota</taxon>
        <taxon>Bacilli</taxon>
        <taxon>Bacillales</taxon>
        <taxon>Bacillaceae</taxon>
        <taxon>Lysinibacillus</taxon>
    </lineage>
</organism>
<keyword evidence="3" id="KW-1185">Reference proteome</keyword>
<gene>
    <name evidence="2" type="ORF">ABNX05_11325</name>
</gene>
<dbReference type="RefSeq" id="WP_349659838.1">
    <property type="nucleotide sequence ID" value="NZ_JBEGDG010000007.1"/>
</dbReference>
<dbReference type="EMBL" id="JBEGDG010000007">
    <property type="protein sequence ID" value="MEQ6355209.1"/>
    <property type="molecule type" value="Genomic_DNA"/>
</dbReference>
<dbReference type="Proteomes" id="UP001478862">
    <property type="component" value="Unassembled WGS sequence"/>
</dbReference>
<comment type="caution">
    <text evidence="2">The sequence shown here is derived from an EMBL/GenBank/DDBJ whole genome shotgun (WGS) entry which is preliminary data.</text>
</comment>
<name>A0ABV1MTI1_9BACI</name>
<feature type="transmembrane region" description="Helical" evidence="1">
    <location>
        <begin position="5"/>
        <end position="25"/>
    </location>
</feature>